<dbReference type="EMBL" id="JBBBZM010000217">
    <property type="protein sequence ID" value="KAL0631730.1"/>
    <property type="molecule type" value="Genomic_DNA"/>
</dbReference>
<feature type="compositionally biased region" description="Polar residues" evidence="1">
    <location>
        <begin position="37"/>
        <end position="51"/>
    </location>
</feature>
<keyword evidence="3" id="KW-1185">Reference proteome</keyword>
<organism evidence="2 3">
    <name type="scientific">Discina gigas</name>
    <dbReference type="NCBI Taxonomy" id="1032678"/>
    <lineage>
        <taxon>Eukaryota</taxon>
        <taxon>Fungi</taxon>
        <taxon>Dikarya</taxon>
        <taxon>Ascomycota</taxon>
        <taxon>Pezizomycotina</taxon>
        <taxon>Pezizomycetes</taxon>
        <taxon>Pezizales</taxon>
        <taxon>Discinaceae</taxon>
        <taxon>Discina</taxon>
    </lineage>
</organism>
<evidence type="ECO:0000313" key="2">
    <source>
        <dbReference type="EMBL" id="KAL0631730.1"/>
    </source>
</evidence>
<evidence type="ECO:0000256" key="1">
    <source>
        <dbReference type="SAM" id="MobiDB-lite"/>
    </source>
</evidence>
<feature type="region of interest" description="Disordered" evidence="1">
    <location>
        <begin position="30"/>
        <end position="51"/>
    </location>
</feature>
<comment type="caution">
    <text evidence="2">The sequence shown here is derived from an EMBL/GenBank/DDBJ whole genome shotgun (WGS) entry which is preliminary data.</text>
</comment>
<protein>
    <submittedName>
        <fullName evidence="2">Uncharacterized protein</fullName>
    </submittedName>
</protein>
<gene>
    <name evidence="2" type="ORF">Q9L58_009405</name>
</gene>
<evidence type="ECO:0000313" key="3">
    <source>
        <dbReference type="Proteomes" id="UP001447188"/>
    </source>
</evidence>
<accession>A0ABR3G732</accession>
<dbReference type="Proteomes" id="UP001447188">
    <property type="component" value="Unassembled WGS sequence"/>
</dbReference>
<proteinExistence type="predicted"/>
<reference evidence="2 3" key="1">
    <citation type="submission" date="2024-02" db="EMBL/GenBank/DDBJ databases">
        <title>Discinaceae phylogenomics.</title>
        <authorList>
            <person name="Dirks A.C."/>
            <person name="James T.Y."/>
        </authorList>
    </citation>
    <scope>NUCLEOTIDE SEQUENCE [LARGE SCALE GENOMIC DNA]</scope>
    <source>
        <strain evidence="2 3">ACD0624</strain>
    </source>
</reference>
<name>A0ABR3G732_9PEZI</name>
<sequence>MIKRGVGPRYQLPLSITKATIHLEFPLRNSADFKKGGSTSPRTSNFDRSNPVQLTMESDPNVLLALAAAVIGKIAPTQPTGPPVHPFTDSDDVTRHTLPMLVGPATTGMEPTVPNSTNSDDINISTAAVLDSLASVCVSKSSNHVVAVALEMDVTSQIAVLTIADNYNIGPDVVAYLNGLWRLMRLMSNQCAMLGQGDKCGQLSAPIDLMEPWRTEFVRRVYVFGGRKNIECIETHWSALTEFMARFQGQQSTLVGDQFFKGQFIDALYSIQATRQMLRRVHPGRNLTDTELATLICLMDGTVADVESLLDTALFETWAHELQSPGGLPCPLRYILVQLISEHRHILNLLRFSQSPSSQPTFLCRMTIRAIPDRKIVSLSFRNTPLCWQSLIESVCGDNLITSYRWLSEEVSKVQRRYSSLSSFDLYVHRVCALIAYLETSPGTSQPPFNYIGVSTLVCSACHSWIQAFNLVGDRQYRTRGTNGDWSLTSAMAELPVAVQQDAVAACVMRLVAAACVNFWTAEGHVYPASESLGLSDCPEGTTTPSAAEMRRSLLVLERRRAPRFGR</sequence>